<dbReference type="UniPathway" id="UPA00094"/>
<feature type="region of interest" description="ACP-binding" evidence="12">
    <location>
        <begin position="247"/>
        <end position="251"/>
    </location>
</feature>
<keyword evidence="4 12" id="KW-0444">Lipid biosynthesis</keyword>
<evidence type="ECO:0000256" key="11">
    <source>
        <dbReference type="ARBA" id="ARBA00051096"/>
    </source>
</evidence>
<dbReference type="NCBIfam" id="NF006829">
    <property type="entry name" value="PRK09352.1"/>
    <property type="match status" value="1"/>
</dbReference>
<dbReference type="KEGG" id="nba:CUN60_03930"/>
<evidence type="ECO:0000256" key="4">
    <source>
        <dbReference type="ARBA" id="ARBA00022516"/>
    </source>
</evidence>
<dbReference type="Pfam" id="PF08541">
    <property type="entry name" value="ACP_syn_III_C"/>
    <property type="match status" value="1"/>
</dbReference>
<dbReference type="GO" id="GO:0006633">
    <property type="term" value="P:fatty acid biosynthetic process"/>
    <property type="evidence" value="ECO:0007669"/>
    <property type="project" value="UniProtKB-UniRule"/>
</dbReference>
<dbReference type="PANTHER" id="PTHR43091:SF1">
    <property type="entry name" value="BETA-KETOACYL-[ACYL-CARRIER-PROTEIN] SYNTHASE III, CHLOROPLASTIC"/>
    <property type="match status" value="1"/>
</dbReference>
<feature type="active site" evidence="12">
    <location>
        <position position="276"/>
    </location>
</feature>
<protein>
    <recommendedName>
        <fullName evidence="3 12">Beta-ketoacyl-[acyl-carrier-protein] synthase III</fullName>
        <shortName evidence="12">Beta-ketoacyl-ACP synthase III</shortName>
        <shortName evidence="12">KAS III</shortName>
        <ecNumber evidence="3 12">2.3.1.180</ecNumber>
    </recommendedName>
    <alternativeName>
        <fullName evidence="12">3-oxoacyl-[acyl-carrier-protein] synthase 3</fullName>
    </alternativeName>
    <alternativeName>
        <fullName evidence="12">3-oxoacyl-[acyl-carrier-protein] synthase III</fullName>
    </alternativeName>
</protein>
<keyword evidence="16" id="KW-1185">Reference proteome</keyword>
<dbReference type="InterPro" id="IPR013751">
    <property type="entry name" value="ACP_syn_III_N"/>
</dbReference>
<dbReference type="GO" id="GO:0005737">
    <property type="term" value="C:cytoplasm"/>
    <property type="evidence" value="ECO:0007669"/>
    <property type="project" value="UniProtKB-SubCell"/>
</dbReference>
<dbReference type="InterPro" id="IPR016039">
    <property type="entry name" value="Thiolase-like"/>
</dbReference>
<evidence type="ECO:0000313" key="15">
    <source>
        <dbReference type="EMBL" id="AUR51472.1"/>
    </source>
</evidence>
<dbReference type="OrthoDB" id="9815506at2"/>
<name>A0A2I7N4T9_9NEIS</name>
<accession>A0A2I7N4T9</accession>
<evidence type="ECO:0000256" key="8">
    <source>
        <dbReference type="ARBA" id="ARBA00023160"/>
    </source>
</evidence>
<dbReference type="InterPro" id="IPR004655">
    <property type="entry name" value="FabH"/>
</dbReference>
<comment type="subunit">
    <text evidence="12">Homodimer.</text>
</comment>
<reference evidence="16" key="1">
    <citation type="submission" date="2017-11" db="EMBL/GenBank/DDBJ databases">
        <authorList>
            <person name="Chan K.G."/>
            <person name="Lee L.S."/>
        </authorList>
    </citation>
    <scope>NUCLEOTIDE SEQUENCE [LARGE SCALE GENOMIC DNA]</scope>
    <source>
        <strain evidence="16">DSM 100970</strain>
    </source>
</reference>
<evidence type="ECO:0000256" key="3">
    <source>
        <dbReference type="ARBA" id="ARBA00012333"/>
    </source>
</evidence>
<dbReference type="GO" id="GO:0033818">
    <property type="term" value="F:beta-ketoacyl-acyl-carrier-protein synthase III activity"/>
    <property type="evidence" value="ECO:0007669"/>
    <property type="project" value="UniProtKB-UniRule"/>
</dbReference>
<dbReference type="GO" id="GO:0004315">
    <property type="term" value="F:3-oxoacyl-[acyl-carrier-protein] synthase activity"/>
    <property type="evidence" value="ECO:0007669"/>
    <property type="project" value="InterPro"/>
</dbReference>
<comment type="domain">
    <text evidence="12">The last Arg residue of the ACP-binding site is essential for the weak association between ACP/AcpP and FabH.</text>
</comment>
<proteinExistence type="inferred from homology"/>
<evidence type="ECO:0000259" key="14">
    <source>
        <dbReference type="Pfam" id="PF08545"/>
    </source>
</evidence>
<evidence type="ECO:0000313" key="16">
    <source>
        <dbReference type="Proteomes" id="UP000236655"/>
    </source>
</evidence>
<keyword evidence="12" id="KW-0963">Cytoplasm</keyword>
<dbReference type="HAMAP" id="MF_01815">
    <property type="entry name" value="FabH"/>
    <property type="match status" value="1"/>
</dbReference>
<evidence type="ECO:0000259" key="13">
    <source>
        <dbReference type="Pfam" id="PF08541"/>
    </source>
</evidence>
<keyword evidence="6 12" id="KW-0276">Fatty acid metabolism</keyword>
<evidence type="ECO:0000256" key="5">
    <source>
        <dbReference type="ARBA" id="ARBA00022679"/>
    </source>
</evidence>
<dbReference type="AlphaFoldDB" id="A0A2I7N4T9"/>
<dbReference type="InterPro" id="IPR013747">
    <property type="entry name" value="ACP_syn_III_C"/>
</dbReference>
<evidence type="ECO:0000256" key="6">
    <source>
        <dbReference type="ARBA" id="ARBA00022832"/>
    </source>
</evidence>
<gene>
    <name evidence="12" type="primary">fabH</name>
    <name evidence="15" type="ORF">CUN60_03930</name>
</gene>
<keyword evidence="7 12" id="KW-0443">Lipid metabolism</keyword>
<dbReference type="Gene3D" id="3.40.47.10">
    <property type="match status" value="1"/>
</dbReference>
<keyword evidence="5 12" id="KW-0808">Transferase</keyword>
<dbReference type="FunFam" id="3.40.47.10:FF:000004">
    <property type="entry name" value="3-oxoacyl-[acyl-carrier-protein] synthase 3"/>
    <property type="match status" value="1"/>
</dbReference>
<feature type="active site" evidence="12">
    <location>
        <position position="113"/>
    </location>
</feature>
<dbReference type="RefSeq" id="WP_102950771.1">
    <property type="nucleotide sequence ID" value="NZ_CP024847.1"/>
</dbReference>
<organism evidence="15 16">
    <name type="scientific">Aquella oligotrophica</name>
    <dbReference type="NCBI Taxonomy" id="2067065"/>
    <lineage>
        <taxon>Bacteria</taxon>
        <taxon>Pseudomonadati</taxon>
        <taxon>Pseudomonadota</taxon>
        <taxon>Betaproteobacteria</taxon>
        <taxon>Neisseriales</taxon>
        <taxon>Neisseriaceae</taxon>
        <taxon>Aquella</taxon>
    </lineage>
</organism>
<comment type="similarity">
    <text evidence="2 12">Belongs to the thiolase-like superfamily. FabH family.</text>
</comment>
<feature type="active site" evidence="12">
    <location>
        <position position="246"/>
    </location>
</feature>
<keyword evidence="8 12" id="KW-0275">Fatty acid biosynthesis</keyword>
<dbReference type="Proteomes" id="UP000236655">
    <property type="component" value="Chromosome"/>
</dbReference>
<dbReference type="CDD" id="cd00830">
    <property type="entry name" value="KAS_III"/>
    <property type="match status" value="1"/>
</dbReference>
<dbReference type="EMBL" id="CP024847">
    <property type="protein sequence ID" value="AUR51472.1"/>
    <property type="molecule type" value="Genomic_DNA"/>
</dbReference>
<dbReference type="EC" id="2.3.1.180" evidence="3 12"/>
<evidence type="ECO:0000256" key="10">
    <source>
        <dbReference type="ARBA" id="ARBA00023315"/>
    </source>
</evidence>
<comment type="function">
    <text evidence="12">Catalyzes the condensation reaction of fatty acid synthesis by the addition to an acyl acceptor of two carbons from malonyl-ACP. Catalyzes the first condensation reaction which initiates fatty acid synthesis and may therefore play a role in governing the total rate of fatty acid production. Possesses both acetoacetyl-ACP synthase and acetyl transacylase activities. Its substrate specificity determines the biosynthesis of branched-chain and/or straight-chain of fatty acids.</text>
</comment>
<evidence type="ECO:0000256" key="2">
    <source>
        <dbReference type="ARBA" id="ARBA00008642"/>
    </source>
</evidence>
<evidence type="ECO:0000256" key="7">
    <source>
        <dbReference type="ARBA" id="ARBA00023098"/>
    </source>
</evidence>
<comment type="pathway">
    <text evidence="1 12">Lipid metabolism; fatty acid biosynthesis.</text>
</comment>
<evidence type="ECO:0000256" key="1">
    <source>
        <dbReference type="ARBA" id="ARBA00005194"/>
    </source>
</evidence>
<sequence>MKYSKIIATGSYLPAKVLTNNDLAKMVDTNDEWIVERTGIKERRTISENENTSDMAYQAALKAIEMAEIDPSSIDFILVATATPDSVFPSTACILQHKLGIKGGGAYDMQAACSGFIYALATADSYIKAGLAKRILVVGADSLSRIVDYTDRGTCILFGDGAGAVILEASDEVGILGAELKADGSYGSILTSSGHLYNGQIKGSPYIYMDGQAVFKFAVKSLTAIAKELLAKVGMTSNEINWMIPHQANLRIIEATAKMLATPINKVVVTVDRHGNTSAASIPLALDEAVRDGRIKRGDNLLFEGIGAGFTWGAVIARF</sequence>
<comment type="catalytic activity">
    <reaction evidence="11">
        <text>malonyl-[ACP] + acetyl-CoA + H(+) = 3-oxobutanoyl-[ACP] + CO2 + CoA</text>
        <dbReference type="Rhea" id="RHEA:12080"/>
        <dbReference type="Rhea" id="RHEA-COMP:9623"/>
        <dbReference type="Rhea" id="RHEA-COMP:9625"/>
        <dbReference type="ChEBI" id="CHEBI:15378"/>
        <dbReference type="ChEBI" id="CHEBI:16526"/>
        <dbReference type="ChEBI" id="CHEBI:57287"/>
        <dbReference type="ChEBI" id="CHEBI:57288"/>
        <dbReference type="ChEBI" id="CHEBI:78449"/>
        <dbReference type="ChEBI" id="CHEBI:78450"/>
        <dbReference type="EC" id="2.3.1.180"/>
    </reaction>
    <physiologicalReaction direction="left-to-right" evidence="11">
        <dbReference type="Rhea" id="RHEA:12081"/>
    </physiologicalReaction>
</comment>
<feature type="domain" description="Beta-ketoacyl-[acyl-carrier-protein] synthase III N-terminal" evidence="14">
    <location>
        <begin position="107"/>
        <end position="184"/>
    </location>
</feature>
<evidence type="ECO:0000256" key="9">
    <source>
        <dbReference type="ARBA" id="ARBA00023268"/>
    </source>
</evidence>
<dbReference type="PANTHER" id="PTHR43091">
    <property type="entry name" value="3-OXOACYL-[ACYL-CARRIER-PROTEIN] SYNTHASE"/>
    <property type="match status" value="1"/>
</dbReference>
<comment type="subcellular location">
    <subcellularLocation>
        <location evidence="12">Cytoplasm</location>
    </subcellularLocation>
</comment>
<dbReference type="SUPFAM" id="SSF53901">
    <property type="entry name" value="Thiolase-like"/>
    <property type="match status" value="1"/>
</dbReference>
<evidence type="ECO:0000256" key="12">
    <source>
        <dbReference type="HAMAP-Rule" id="MF_01815"/>
    </source>
</evidence>
<keyword evidence="9 12" id="KW-0511">Multifunctional enzyme</keyword>
<dbReference type="NCBIfam" id="TIGR00747">
    <property type="entry name" value="fabH"/>
    <property type="match status" value="1"/>
</dbReference>
<dbReference type="Pfam" id="PF08545">
    <property type="entry name" value="ACP_syn_III"/>
    <property type="match status" value="1"/>
</dbReference>
<feature type="domain" description="Beta-ketoacyl-[acyl-carrier-protein] synthase III C-terminal" evidence="13">
    <location>
        <begin position="230"/>
        <end position="318"/>
    </location>
</feature>
<keyword evidence="10 12" id="KW-0012">Acyltransferase</keyword>